<gene>
    <name evidence="1" type="ORF">CEXT_614421</name>
</gene>
<comment type="caution">
    <text evidence="1">The sequence shown here is derived from an EMBL/GenBank/DDBJ whole genome shotgun (WGS) entry which is preliminary data.</text>
</comment>
<name>A0AAV4RVG6_CAEEX</name>
<dbReference type="Proteomes" id="UP001054945">
    <property type="component" value="Unassembled WGS sequence"/>
</dbReference>
<accession>A0AAV4RVG6</accession>
<protein>
    <submittedName>
        <fullName evidence="1">Uncharacterized protein</fullName>
    </submittedName>
</protein>
<dbReference type="AlphaFoldDB" id="A0AAV4RVG6"/>
<reference evidence="1 2" key="1">
    <citation type="submission" date="2021-06" db="EMBL/GenBank/DDBJ databases">
        <title>Caerostris extrusa draft genome.</title>
        <authorList>
            <person name="Kono N."/>
            <person name="Arakawa K."/>
        </authorList>
    </citation>
    <scope>NUCLEOTIDE SEQUENCE [LARGE SCALE GENOMIC DNA]</scope>
</reference>
<sequence length="99" mass="11841">MNEREIRETRAVISQTTLQFKERFLCTLSGRVLNASRLFVDKALGFQKLQDNSTPMIAIEIYWMESFKRKSWGNLNKRERKLFFIPTRRGRKLKKSIRS</sequence>
<dbReference type="EMBL" id="BPLR01008410">
    <property type="protein sequence ID" value="GIY24452.1"/>
    <property type="molecule type" value="Genomic_DNA"/>
</dbReference>
<proteinExistence type="predicted"/>
<evidence type="ECO:0000313" key="2">
    <source>
        <dbReference type="Proteomes" id="UP001054945"/>
    </source>
</evidence>
<organism evidence="1 2">
    <name type="scientific">Caerostris extrusa</name>
    <name type="common">Bark spider</name>
    <name type="synonym">Caerostris bankana</name>
    <dbReference type="NCBI Taxonomy" id="172846"/>
    <lineage>
        <taxon>Eukaryota</taxon>
        <taxon>Metazoa</taxon>
        <taxon>Ecdysozoa</taxon>
        <taxon>Arthropoda</taxon>
        <taxon>Chelicerata</taxon>
        <taxon>Arachnida</taxon>
        <taxon>Araneae</taxon>
        <taxon>Araneomorphae</taxon>
        <taxon>Entelegynae</taxon>
        <taxon>Araneoidea</taxon>
        <taxon>Araneidae</taxon>
        <taxon>Caerostris</taxon>
    </lineage>
</organism>
<keyword evidence="2" id="KW-1185">Reference proteome</keyword>
<evidence type="ECO:0000313" key="1">
    <source>
        <dbReference type="EMBL" id="GIY24452.1"/>
    </source>
</evidence>